<comment type="caution">
    <text evidence="1">The sequence shown here is derived from an EMBL/GenBank/DDBJ whole genome shotgun (WGS) entry which is preliminary data.</text>
</comment>
<protein>
    <submittedName>
        <fullName evidence="1">Uncharacterized protein</fullName>
    </submittedName>
</protein>
<dbReference type="AlphaFoldDB" id="A0A2U1L2D8"/>
<sequence>MVKAQSLYKHKNAYRAPIHTALIGTRDSQNNIYIQTQIKARLLAFGFFMVSRAMNDESVYVLMWWLKQFAKLKKENTSNPIIINTDEASKERLSWLHTKLTLLKKKQAELIEEWKHEKSLTYKLHISFVIPSV</sequence>
<accession>A0A2U1L2D8</accession>
<gene>
    <name evidence="1" type="ORF">CTI12_AA538710</name>
</gene>
<name>A0A2U1L2D8_ARTAN</name>
<dbReference type="Gene3D" id="6.10.140.130">
    <property type="match status" value="1"/>
</dbReference>
<dbReference type="EMBL" id="PKPP01012004">
    <property type="protein sequence ID" value="PWA43130.1"/>
    <property type="molecule type" value="Genomic_DNA"/>
</dbReference>
<dbReference type="Proteomes" id="UP000245207">
    <property type="component" value="Unassembled WGS sequence"/>
</dbReference>
<proteinExistence type="predicted"/>
<organism evidence="1 2">
    <name type="scientific">Artemisia annua</name>
    <name type="common">Sweet wormwood</name>
    <dbReference type="NCBI Taxonomy" id="35608"/>
    <lineage>
        <taxon>Eukaryota</taxon>
        <taxon>Viridiplantae</taxon>
        <taxon>Streptophyta</taxon>
        <taxon>Embryophyta</taxon>
        <taxon>Tracheophyta</taxon>
        <taxon>Spermatophyta</taxon>
        <taxon>Magnoliopsida</taxon>
        <taxon>eudicotyledons</taxon>
        <taxon>Gunneridae</taxon>
        <taxon>Pentapetalae</taxon>
        <taxon>asterids</taxon>
        <taxon>campanulids</taxon>
        <taxon>Asterales</taxon>
        <taxon>Asteraceae</taxon>
        <taxon>Asteroideae</taxon>
        <taxon>Anthemideae</taxon>
        <taxon>Artemisiinae</taxon>
        <taxon>Artemisia</taxon>
    </lineage>
</organism>
<keyword evidence="2" id="KW-1185">Reference proteome</keyword>
<reference evidence="1 2" key="1">
    <citation type="journal article" date="2018" name="Mol. Plant">
        <title>The genome of Artemisia annua provides insight into the evolution of Asteraceae family and artemisinin biosynthesis.</title>
        <authorList>
            <person name="Shen Q."/>
            <person name="Zhang L."/>
            <person name="Liao Z."/>
            <person name="Wang S."/>
            <person name="Yan T."/>
            <person name="Shi P."/>
            <person name="Liu M."/>
            <person name="Fu X."/>
            <person name="Pan Q."/>
            <person name="Wang Y."/>
            <person name="Lv Z."/>
            <person name="Lu X."/>
            <person name="Zhang F."/>
            <person name="Jiang W."/>
            <person name="Ma Y."/>
            <person name="Chen M."/>
            <person name="Hao X."/>
            <person name="Li L."/>
            <person name="Tang Y."/>
            <person name="Lv G."/>
            <person name="Zhou Y."/>
            <person name="Sun X."/>
            <person name="Brodelius P.E."/>
            <person name="Rose J.K.C."/>
            <person name="Tang K."/>
        </authorList>
    </citation>
    <scope>NUCLEOTIDE SEQUENCE [LARGE SCALE GENOMIC DNA]</scope>
    <source>
        <strain evidence="2">cv. Huhao1</strain>
        <tissue evidence="1">Leaf</tissue>
    </source>
</reference>
<dbReference type="STRING" id="35608.A0A2U1L2D8"/>
<evidence type="ECO:0000313" key="2">
    <source>
        <dbReference type="Proteomes" id="UP000245207"/>
    </source>
</evidence>
<evidence type="ECO:0000313" key="1">
    <source>
        <dbReference type="EMBL" id="PWA43130.1"/>
    </source>
</evidence>